<gene>
    <name evidence="2" type="ORF">H9863_10165</name>
</gene>
<dbReference type="AlphaFoldDB" id="A0A9D1V1L9"/>
<feature type="transmembrane region" description="Helical" evidence="1">
    <location>
        <begin position="6"/>
        <end position="26"/>
    </location>
</feature>
<evidence type="ECO:0000313" key="2">
    <source>
        <dbReference type="EMBL" id="HIX04460.1"/>
    </source>
</evidence>
<proteinExistence type="predicted"/>
<dbReference type="Proteomes" id="UP000824202">
    <property type="component" value="Unassembled WGS sequence"/>
</dbReference>
<protein>
    <submittedName>
        <fullName evidence="2">Uncharacterized protein</fullName>
    </submittedName>
</protein>
<comment type="caution">
    <text evidence="2">The sequence shown here is derived from an EMBL/GenBank/DDBJ whole genome shotgun (WGS) entry which is preliminary data.</text>
</comment>
<keyword evidence="1" id="KW-1133">Transmembrane helix</keyword>
<reference evidence="2" key="2">
    <citation type="submission" date="2021-04" db="EMBL/GenBank/DDBJ databases">
        <authorList>
            <person name="Gilroy R."/>
        </authorList>
    </citation>
    <scope>NUCLEOTIDE SEQUENCE</scope>
    <source>
        <strain evidence="2">23274</strain>
    </source>
</reference>
<sequence length="67" mass="7488">MFLTVFLIVVVLLAIALAGLAITILVKKGGKFPEIHIGRNKAMKKLGIHCANTTDRLERENYKPIER</sequence>
<name>A0A9D1V1L9_9BACT</name>
<organism evidence="2 3">
    <name type="scientific">Candidatus Odoribacter faecigallinarum</name>
    <dbReference type="NCBI Taxonomy" id="2838706"/>
    <lineage>
        <taxon>Bacteria</taxon>
        <taxon>Pseudomonadati</taxon>
        <taxon>Bacteroidota</taxon>
        <taxon>Bacteroidia</taxon>
        <taxon>Bacteroidales</taxon>
        <taxon>Odoribacteraceae</taxon>
        <taxon>Odoribacter</taxon>
    </lineage>
</organism>
<accession>A0A9D1V1L9</accession>
<dbReference type="EMBL" id="DXFT01000199">
    <property type="protein sequence ID" value="HIX04460.1"/>
    <property type="molecule type" value="Genomic_DNA"/>
</dbReference>
<evidence type="ECO:0000256" key="1">
    <source>
        <dbReference type="SAM" id="Phobius"/>
    </source>
</evidence>
<keyword evidence="1" id="KW-0472">Membrane</keyword>
<keyword evidence="1" id="KW-0812">Transmembrane</keyword>
<reference evidence="2" key="1">
    <citation type="journal article" date="2021" name="PeerJ">
        <title>Extensive microbial diversity within the chicken gut microbiome revealed by metagenomics and culture.</title>
        <authorList>
            <person name="Gilroy R."/>
            <person name="Ravi A."/>
            <person name="Getino M."/>
            <person name="Pursley I."/>
            <person name="Horton D.L."/>
            <person name="Alikhan N.F."/>
            <person name="Baker D."/>
            <person name="Gharbi K."/>
            <person name="Hall N."/>
            <person name="Watson M."/>
            <person name="Adriaenssens E.M."/>
            <person name="Foster-Nyarko E."/>
            <person name="Jarju S."/>
            <person name="Secka A."/>
            <person name="Antonio M."/>
            <person name="Oren A."/>
            <person name="Chaudhuri R.R."/>
            <person name="La Ragione R."/>
            <person name="Hildebrand F."/>
            <person name="Pallen M.J."/>
        </authorList>
    </citation>
    <scope>NUCLEOTIDE SEQUENCE</scope>
    <source>
        <strain evidence="2">23274</strain>
    </source>
</reference>
<evidence type="ECO:0000313" key="3">
    <source>
        <dbReference type="Proteomes" id="UP000824202"/>
    </source>
</evidence>